<dbReference type="AlphaFoldDB" id="A0AAP0MS39"/>
<dbReference type="EMBL" id="JBCGBO010000003">
    <property type="protein sequence ID" value="KAK9215290.1"/>
    <property type="molecule type" value="Genomic_DNA"/>
</dbReference>
<evidence type="ECO:0000313" key="1">
    <source>
        <dbReference type="EMBL" id="KAK9215290.1"/>
    </source>
</evidence>
<gene>
    <name evidence="1" type="ORF">WN944_007295</name>
</gene>
<reference evidence="1 2" key="1">
    <citation type="submission" date="2024-05" db="EMBL/GenBank/DDBJ databases">
        <title>Haplotype-resolved chromosome-level genome assembly of Huyou (Citrus changshanensis).</title>
        <authorList>
            <person name="Miao C."/>
            <person name="Chen W."/>
            <person name="Wu Y."/>
            <person name="Wang L."/>
            <person name="Zhao S."/>
            <person name="Grierson D."/>
            <person name="Xu C."/>
            <person name="Chen K."/>
        </authorList>
    </citation>
    <scope>NUCLEOTIDE SEQUENCE [LARGE SCALE GENOMIC DNA]</scope>
    <source>
        <strain evidence="1">01-14</strain>
        <tissue evidence="1">Leaf</tissue>
    </source>
</reference>
<evidence type="ECO:0000313" key="2">
    <source>
        <dbReference type="Proteomes" id="UP001428341"/>
    </source>
</evidence>
<name>A0AAP0MS39_9ROSI</name>
<dbReference type="Proteomes" id="UP001428341">
    <property type="component" value="Unassembled WGS sequence"/>
</dbReference>
<comment type="caution">
    <text evidence="1">The sequence shown here is derived from an EMBL/GenBank/DDBJ whole genome shotgun (WGS) entry which is preliminary data.</text>
</comment>
<protein>
    <submittedName>
        <fullName evidence="1">Uncharacterized protein</fullName>
    </submittedName>
</protein>
<sequence length="104" mass="12032">MLSIERLNHSNPNNWAANGPGLFLQYLALSFHLGLNVASQDGSPLVDIRQKVTTRNGKLSRALDYNLLNGDLKRRYFEFRNILISTLRFRQDLFMVARFQYAND</sequence>
<accession>A0AAP0MS39</accession>
<organism evidence="1 2">
    <name type="scientific">Citrus x changshan-huyou</name>
    <dbReference type="NCBI Taxonomy" id="2935761"/>
    <lineage>
        <taxon>Eukaryota</taxon>
        <taxon>Viridiplantae</taxon>
        <taxon>Streptophyta</taxon>
        <taxon>Embryophyta</taxon>
        <taxon>Tracheophyta</taxon>
        <taxon>Spermatophyta</taxon>
        <taxon>Magnoliopsida</taxon>
        <taxon>eudicotyledons</taxon>
        <taxon>Gunneridae</taxon>
        <taxon>Pentapetalae</taxon>
        <taxon>rosids</taxon>
        <taxon>malvids</taxon>
        <taxon>Sapindales</taxon>
        <taxon>Rutaceae</taxon>
        <taxon>Aurantioideae</taxon>
        <taxon>Citrus</taxon>
    </lineage>
</organism>
<keyword evidence="2" id="KW-1185">Reference proteome</keyword>
<proteinExistence type="predicted"/>